<keyword evidence="2" id="KW-1185">Reference proteome</keyword>
<reference evidence="2" key="1">
    <citation type="submission" date="2013-01" db="EMBL/GenBank/DDBJ databases">
        <title>Draft Genome Sequence of a Mulberry Tree, Morus notabilis C.K. Schneid.</title>
        <authorList>
            <person name="He N."/>
            <person name="Zhao S."/>
        </authorList>
    </citation>
    <scope>NUCLEOTIDE SEQUENCE</scope>
</reference>
<proteinExistence type="predicted"/>
<accession>W9RSN9</accession>
<sequence length="121" mass="14011">MGLPWAYNRWAGVRWADVRVLTSRVQTSKSKALFSFLVSFSFNYRKFTTLCRKNSIRPDQDFVPKKEENKRERMKSVFSKTLSFLLCITLFLVRATKKTTLKCCVAGQTYDVYECSPSVTG</sequence>
<dbReference type="EMBL" id="KE345571">
    <property type="protein sequence ID" value="EXC06835.1"/>
    <property type="molecule type" value="Genomic_DNA"/>
</dbReference>
<organism evidence="1 2">
    <name type="scientific">Morus notabilis</name>
    <dbReference type="NCBI Taxonomy" id="981085"/>
    <lineage>
        <taxon>Eukaryota</taxon>
        <taxon>Viridiplantae</taxon>
        <taxon>Streptophyta</taxon>
        <taxon>Embryophyta</taxon>
        <taxon>Tracheophyta</taxon>
        <taxon>Spermatophyta</taxon>
        <taxon>Magnoliopsida</taxon>
        <taxon>eudicotyledons</taxon>
        <taxon>Gunneridae</taxon>
        <taxon>Pentapetalae</taxon>
        <taxon>rosids</taxon>
        <taxon>fabids</taxon>
        <taxon>Rosales</taxon>
        <taxon>Moraceae</taxon>
        <taxon>Moreae</taxon>
        <taxon>Morus</taxon>
    </lineage>
</organism>
<dbReference type="Proteomes" id="UP000030645">
    <property type="component" value="Unassembled WGS sequence"/>
</dbReference>
<dbReference type="AlphaFoldDB" id="W9RSN9"/>
<gene>
    <name evidence="1" type="ORF">L484_017301</name>
</gene>
<name>W9RSN9_9ROSA</name>
<evidence type="ECO:0000313" key="2">
    <source>
        <dbReference type="Proteomes" id="UP000030645"/>
    </source>
</evidence>
<protein>
    <submittedName>
        <fullName evidence="1">Uncharacterized protein</fullName>
    </submittedName>
</protein>
<evidence type="ECO:0000313" key="1">
    <source>
        <dbReference type="EMBL" id="EXC06835.1"/>
    </source>
</evidence>